<dbReference type="SUPFAM" id="SSF51735">
    <property type="entry name" value="NAD(P)-binding Rossmann-fold domains"/>
    <property type="match status" value="1"/>
</dbReference>
<name>A0ABR7XVS1_9SPHI</name>
<evidence type="ECO:0000259" key="1">
    <source>
        <dbReference type="Pfam" id="PF01370"/>
    </source>
</evidence>
<reference evidence="2 3" key="1">
    <citation type="submission" date="2020-08" db="EMBL/GenBank/DDBJ databases">
        <title>Sphingobacterium sp. DN00404 isolated from aquaculture water.</title>
        <authorList>
            <person name="Zhang M."/>
        </authorList>
    </citation>
    <scope>NUCLEOTIDE SEQUENCE [LARGE SCALE GENOMIC DNA]</scope>
    <source>
        <strain evidence="2 3">KCTC 42746</strain>
    </source>
</reference>
<dbReference type="PANTHER" id="PTHR11092:SF0">
    <property type="entry name" value="EPIMERASE FAMILY PROTEIN SDR39U1"/>
    <property type="match status" value="1"/>
</dbReference>
<dbReference type="PANTHER" id="PTHR11092">
    <property type="entry name" value="SUGAR NUCLEOTIDE EPIMERASE RELATED"/>
    <property type="match status" value="1"/>
</dbReference>
<dbReference type="EMBL" id="JACNYL010000004">
    <property type="protein sequence ID" value="MBD1423141.1"/>
    <property type="molecule type" value="Genomic_DNA"/>
</dbReference>
<sequence length="301" mass="33284">MRKIVLAGGSGHLGTLLKAAFLDVGWEVVILSRQRNKKEDGVTYVFWDGEHLGAWVHALEGVDTVINLSGKSIQCRFTSENRAILERSRILPTDALGRAISQCDKPPRLWINFSGISIFSGLEELQDETSLAVGTDYLAQLTRRWEAAFSAFDLSDTFKVILRVSPVLSKQQGMFAELLPIAKWGLGGNVADGSQYVSWIHQQDFVALVQWIIEQTRPRRVYHACSPHPVTNATFMKALRESVGVSFGLPLPRIMAHIGSFVKGVDSSILLQSVPATTKYTIEDGFVFKLGNIKEALADLV</sequence>
<evidence type="ECO:0000313" key="3">
    <source>
        <dbReference type="Proteomes" id="UP000651112"/>
    </source>
</evidence>
<gene>
    <name evidence="2" type="ORF">H8B21_16360</name>
</gene>
<dbReference type="InterPro" id="IPR036291">
    <property type="entry name" value="NAD(P)-bd_dom_sf"/>
</dbReference>
<organism evidence="2 3">
    <name type="scientific">Sphingobacterium chuzhouense</name>
    <dbReference type="NCBI Taxonomy" id="1742264"/>
    <lineage>
        <taxon>Bacteria</taxon>
        <taxon>Pseudomonadati</taxon>
        <taxon>Bacteroidota</taxon>
        <taxon>Sphingobacteriia</taxon>
        <taxon>Sphingobacteriales</taxon>
        <taxon>Sphingobacteriaceae</taxon>
        <taxon>Sphingobacterium</taxon>
    </lineage>
</organism>
<keyword evidence="3" id="KW-1185">Reference proteome</keyword>
<comment type="caution">
    <text evidence="2">The sequence shown here is derived from an EMBL/GenBank/DDBJ whole genome shotgun (WGS) entry which is preliminary data.</text>
</comment>
<dbReference type="Pfam" id="PF01370">
    <property type="entry name" value="Epimerase"/>
    <property type="match status" value="1"/>
</dbReference>
<proteinExistence type="predicted"/>
<accession>A0ABR7XVS1</accession>
<dbReference type="RefSeq" id="WP_190314868.1">
    <property type="nucleotide sequence ID" value="NZ_JACNYL010000004.1"/>
</dbReference>
<evidence type="ECO:0000313" key="2">
    <source>
        <dbReference type="EMBL" id="MBD1423141.1"/>
    </source>
</evidence>
<dbReference type="Proteomes" id="UP000651112">
    <property type="component" value="Unassembled WGS sequence"/>
</dbReference>
<protein>
    <submittedName>
        <fullName evidence="2">NAD-dependent epimerase/dehydratase family protein</fullName>
    </submittedName>
</protein>
<dbReference type="InterPro" id="IPR001509">
    <property type="entry name" value="Epimerase_deHydtase"/>
</dbReference>
<dbReference type="Gene3D" id="3.40.50.720">
    <property type="entry name" value="NAD(P)-binding Rossmann-like Domain"/>
    <property type="match status" value="1"/>
</dbReference>
<feature type="domain" description="NAD-dependent epimerase/dehydratase" evidence="1">
    <location>
        <begin position="4"/>
        <end position="222"/>
    </location>
</feature>